<proteinExistence type="inferred from homology"/>
<dbReference type="STRING" id="29486.UGYR_06110"/>
<dbReference type="InterPro" id="IPR033436">
    <property type="entry name" value="MucB/RseB_C"/>
</dbReference>
<keyword evidence="4" id="KW-0574">Periplasm</keyword>
<dbReference type="PATRIC" id="fig|29486.44.peg.453"/>
<dbReference type="AlphaFoldDB" id="A0A085UA87"/>
<dbReference type="RefSeq" id="WP_004718097.1">
    <property type="nucleotide sequence ID" value="NZ_CABIHR010000015.1"/>
</dbReference>
<feature type="domain" description="MucB/RseB N-terminal" evidence="5">
    <location>
        <begin position="27"/>
        <end position="196"/>
    </location>
</feature>
<evidence type="ECO:0000313" key="9">
    <source>
        <dbReference type="Proteomes" id="UP000255169"/>
    </source>
</evidence>
<protein>
    <submittedName>
        <fullName evidence="8">Anti-sigma E factor</fullName>
    </submittedName>
    <submittedName>
        <fullName evidence="7">Sigma factor RpoE negative regulatory protein RseB</fullName>
    </submittedName>
</protein>
<evidence type="ECO:0000256" key="2">
    <source>
        <dbReference type="ARBA" id="ARBA00008150"/>
    </source>
</evidence>
<evidence type="ECO:0000313" key="7">
    <source>
        <dbReference type="EMBL" id="CEK28474.1"/>
    </source>
</evidence>
<comment type="similarity">
    <text evidence="2">Belongs to the RseB family.</text>
</comment>
<dbReference type="OrthoDB" id="7067274at2"/>
<evidence type="ECO:0000259" key="6">
    <source>
        <dbReference type="Pfam" id="PF17188"/>
    </source>
</evidence>
<evidence type="ECO:0000313" key="8">
    <source>
        <dbReference type="EMBL" id="SUQ01608.1"/>
    </source>
</evidence>
<dbReference type="KEGG" id="yrb:UGYR_06110"/>
<dbReference type="PIRSF" id="PIRSF005427">
    <property type="entry name" value="RseB"/>
    <property type="match status" value="1"/>
</dbReference>
<dbReference type="GO" id="GO:0032885">
    <property type="term" value="P:regulation of polysaccharide biosynthetic process"/>
    <property type="evidence" value="ECO:0007669"/>
    <property type="project" value="TreeGrafter"/>
</dbReference>
<dbReference type="GeneID" id="66880366"/>
<evidence type="ECO:0000256" key="4">
    <source>
        <dbReference type="ARBA" id="ARBA00022764"/>
    </source>
</evidence>
<keyword evidence="9" id="KW-1185">Reference proteome</keyword>
<comment type="subcellular location">
    <subcellularLocation>
        <location evidence="1">Periplasm</location>
    </subcellularLocation>
</comment>
<reference evidence="7" key="1">
    <citation type="journal article" date="2015" name="Genome Announc.">
        <title>Complete Genome Sequence of Yersinia ruckeri Strain CSF007-82, Etiologic Agent of Red Mouth Disease in Salmonid Fish.</title>
        <authorList>
            <person name="Nelson M.C."/>
            <person name="LaPatra S.E."/>
            <person name="Welch T.J."/>
            <person name="Graf J."/>
        </authorList>
    </citation>
    <scope>NUCLEOTIDE SEQUENCE</scope>
    <source>
        <strain evidence="7">CSF007-82</strain>
    </source>
</reference>
<dbReference type="GO" id="GO:0045152">
    <property type="term" value="F:antisigma factor binding"/>
    <property type="evidence" value="ECO:0007669"/>
    <property type="project" value="TreeGrafter"/>
</dbReference>
<dbReference type="Gene3D" id="3.30.200.100">
    <property type="entry name" value="MucB/RseB, C-terminal domain"/>
    <property type="match status" value="1"/>
</dbReference>
<dbReference type="InterPro" id="IPR033434">
    <property type="entry name" value="MucB/RseB_N"/>
</dbReference>
<reference evidence="8 9" key="2">
    <citation type="submission" date="2018-06" db="EMBL/GenBank/DDBJ databases">
        <authorList>
            <consortium name="Pathogen Informatics"/>
            <person name="Doyle S."/>
        </authorList>
    </citation>
    <scope>NUCLEOTIDE SEQUENCE [LARGE SCALE GENOMIC DNA]</scope>
    <source>
        <strain evidence="8 9">NCTC10476</strain>
    </source>
</reference>
<name>A0A085UA87_YERRU</name>
<dbReference type="CDD" id="cd16327">
    <property type="entry name" value="RseB"/>
    <property type="match status" value="1"/>
</dbReference>
<dbReference type="GO" id="GO:0030288">
    <property type="term" value="C:outer membrane-bounded periplasmic space"/>
    <property type="evidence" value="ECO:0007669"/>
    <property type="project" value="TreeGrafter"/>
</dbReference>
<gene>
    <name evidence="8" type="primary">rseB</name>
    <name evidence="7" type="ORF">CSF007_13710</name>
    <name evidence="8" type="ORF">NCTC10476_02978</name>
</gene>
<dbReference type="Proteomes" id="UP000255169">
    <property type="component" value="Unassembled WGS sequence"/>
</dbReference>
<evidence type="ECO:0000256" key="1">
    <source>
        <dbReference type="ARBA" id="ARBA00004418"/>
    </source>
</evidence>
<dbReference type="Pfam" id="PF03888">
    <property type="entry name" value="MucB_RseB"/>
    <property type="match status" value="1"/>
</dbReference>
<evidence type="ECO:0000256" key="3">
    <source>
        <dbReference type="ARBA" id="ARBA00022729"/>
    </source>
</evidence>
<dbReference type="PANTHER" id="PTHR38782">
    <property type="match status" value="1"/>
</dbReference>
<dbReference type="EMBL" id="LN681231">
    <property type="protein sequence ID" value="CEK28474.1"/>
    <property type="molecule type" value="Genomic_DNA"/>
</dbReference>
<dbReference type="NCBIfam" id="NF006990">
    <property type="entry name" value="PRK09455.1"/>
    <property type="match status" value="1"/>
</dbReference>
<dbReference type="InterPro" id="IPR038484">
    <property type="entry name" value="MucB/RseB_C_sf"/>
</dbReference>
<evidence type="ECO:0000259" key="5">
    <source>
        <dbReference type="Pfam" id="PF03888"/>
    </source>
</evidence>
<keyword evidence="3" id="KW-0732">Signal</keyword>
<dbReference type="SMR" id="A0A085UA87"/>
<sequence length="318" mass="35402">MKQIWLSVCLFTGGLFVPIIASAQIEPEAILQEMGSASQSLNYELAYINVSKQGIDSLRYRHAISDGKPLAQLLRMDGPRAEVLQRGTEVSYFEPGFEPFTLAGEHIVDALPSIIFSDFKRLAKYYDYIAVGQARIADRPCQVIRVVAKDGTRYSYIIWLDETTKLPMRVDLLDRDGETLEQFRVISMGVGTPVQTVLQGMKALEFPPLLALPAKQKVDFSWAPAWLPSGMVEVSRSRRILPNLDSPTETRLYTDGLFSFTLNVNPADKNAVTGQSLRQGRRTVQSEVRNNVEITVVGEIPPATAKRIVSSVVLKAKK</sequence>
<dbReference type="InterPro" id="IPR005588">
    <property type="entry name" value="MucB_RseB"/>
</dbReference>
<accession>A0A085UA87</accession>
<organism evidence="7">
    <name type="scientific">Yersinia ruckeri</name>
    <dbReference type="NCBI Taxonomy" id="29486"/>
    <lineage>
        <taxon>Bacteria</taxon>
        <taxon>Pseudomonadati</taxon>
        <taxon>Pseudomonadota</taxon>
        <taxon>Gammaproteobacteria</taxon>
        <taxon>Enterobacterales</taxon>
        <taxon>Yersiniaceae</taxon>
        <taxon>Yersinia</taxon>
    </lineage>
</organism>
<dbReference type="Pfam" id="PF17188">
    <property type="entry name" value="MucB_RseB_C"/>
    <property type="match status" value="1"/>
</dbReference>
<dbReference type="EMBL" id="UHJG01000001">
    <property type="protein sequence ID" value="SUQ01608.1"/>
    <property type="molecule type" value="Genomic_DNA"/>
</dbReference>
<dbReference type="Gene3D" id="2.50.20.10">
    <property type="entry name" value="Lipoprotein localisation LolA/LolB/LppX"/>
    <property type="match status" value="1"/>
</dbReference>
<feature type="domain" description="MucB/RseB C-terminal" evidence="6">
    <location>
        <begin position="218"/>
        <end position="312"/>
    </location>
</feature>
<dbReference type="eggNOG" id="COG3026">
    <property type="taxonomic scope" value="Bacteria"/>
</dbReference>
<dbReference type="PANTHER" id="PTHR38782:SF1">
    <property type="entry name" value="SIGMA-E FACTOR REGULATORY PROTEIN RSEB"/>
    <property type="match status" value="1"/>
</dbReference>